<feature type="region of interest" description="Disordered" evidence="1">
    <location>
        <begin position="1"/>
        <end position="81"/>
    </location>
</feature>
<evidence type="ECO:0000256" key="1">
    <source>
        <dbReference type="SAM" id="MobiDB-lite"/>
    </source>
</evidence>
<dbReference type="GO" id="GO:0000122">
    <property type="term" value="P:negative regulation of transcription by RNA polymerase II"/>
    <property type="evidence" value="ECO:0007669"/>
    <property type="project" value="TreeGrafter"/>
</dbReference>
<evidence type="ECO:0000313" key="2">
    <source>
        <dbReference type="EMBL" id="RZF37803.1"/>
    </source>
</evidence>
<sequence>MVKIKKRRTAKSGQDGKETSDEMRIVAARDRLKGALQDLIDHSDDDSSSSQDDHTPVSPPAKSPKKESKQTVRRKKKKEVDVDQQFHHTFVMKLFDRSVDLAQFAEETPLYPICRAWMANKPTIKTEPENVPEKQKEESMEEEKLKEENDEEIDPDNIKDVYKLPPPVGPPVNRIPSPERVELIGITDETFEMNTNKGVLLNEHMERWMRVRRKWQKAAQDNEARYAESGKILTAIYKKAVRAYQQ</sequence>
<dbReference type="FunCoup" id="A0A482WWC5">
    <property type="interactions" value="904"/>
</dbReference>
<comment type="caution">
    <text evidence="2">The sequence shown here is derived from an EMBL/GenBank/DDBJ whole genome shotgun (WGS) entry which is preliminary data.</text>
</comment>
<accession>A0A482WWC5</accession>
<feature type="compositionally biased region" description="Basic residues" evidence="1">
    <location>
        <begin position="1"/>
        <end position="10"/>
    </location>
</feature>
<gene>
    <name evidence="2" type="ORF">LSTR_LSTR007165</name>
</gene>
<name>A0A482WWC5_LAOST</name>
<organism evidence="2 3">
    <name type="scientific">Laodelphax striatellus</name>
    <name type="common">Small brown planthopper</name>
    <name type="synonym">Delphax striatella</name>
    <dbReference type="NCBI Taxonomy" id="195883"/>
    <lineage>
        <taxon>Eukaryota</taxon>
        <taxon>Metazoa</taxon>
        <taxon>Ecdysozoa</taxon>
        <taxon>Arthropoda</taxon>
        <taxon>Hexapoda</taxon>
        <taxon>Insecta</taxon>
        <taxon>Pterygota</taxon>
        <taxon>Neoptera</taxon>
        <taxon>Paraneoptera</taxon>
        <taxon>Hemiptera</taxon>
        <taxon>Auchenorrhyncha</taxon>
        <taxon>Fulgoroidea</taxon>
        <taxon>Delphacidae</taxon>
        <taxon>Criomorphinae</taxon>
        <taxon>Laodelphax</taxon>
    </lineage>
</organism>
<dbReference type="SMR" id="A0A482WWC5"/>
<dbReference type="GO" id="GO:0031523">
    <property type="term" value="C:Myb complex"/>
    <property type="evidence" value="ECO:0007669"/>
    <property type="project" value="TreeGrafter"/>
</dbReference>
<feature type="compositionally biased region" description="Basic and acidic residues" evidence="1">
    <location>
        <begin position="14"/>
        <end position="33"/>
    </location>
</feature>
<dbReference type="GO" id="GO:0017053">
    <property type="term" value="C:transcription repressor complex"/>
    <property type="evidence" value="ECO:0007669"/>
    <property type="project" value="InterPro"/>
</dbReference>
<dbReference type="PANTHER" id="PTHR31336:SF3">
    <property type="entry name" value="PROTEIN LIN-37 HOMOLOG"/>
    <property type="match status" value="1"/>
</dbReference>
<dbReference type="InParanoid" id="A0A482WWC5"/>
<dbReference type="PANTHER" id="PTHR31336">
    <property type="entry name" value="LIN37 HOMOLOG"/>
    <property type="match status" value="1"/>
</dbReference>
<dbReference type="OrthoDB" id="6287771at2759"/>
<feature type="compositionally biased region" description="Basic and acidic residues" evidence="1">
    <location>
        <begin position="128"/>
        <end position="147"/>
    </location>
</feature>
<dbReference type="AlphaFoldDB" id="A0A482WWC5"/>
<proteinExistence type="predicted"/>
<feature type="region of interest" description="Disordered" evidence="1">
    <location>
        <begin position="128"/>
        <end position="176"/>
    </location>
</feature>
<reference evidence="2 3" key="1">
    <citation type="journal article" date="2017" name="Gigascience">
        <title>Genome sequence of the small brown planthopper, Laodelphax striatellus.</title>
        <authorList>
            <person name="Zhu J."/>
            <person name="Jiang F."/>
            <person name="Wang X."/>
            <person name="Yang P."/>
            <person name="Bao Y."/>
            <person name="Zhao W."/>
            <person name="Wang W."/>
            <person name="Lu H."/>
            <person name="Wang Q."/>
            <person name="Cui N."/>
            <person name="Li J."/>
            <person name="Chen X."/>
            <person name="Luo L."/>
            <person name="Yu J."/>
            <person name="Kang L."/>
            <person name="Cui F."/>
        </authorList>
    </citation>
    <scope>NUCLEOTIDE SEQUENCE [LARGE SCALE GENOMIC DNA]</scope>
    <source>
        <strain evidence="2">Lst14</strain>
    </source>
</reference>
<dbReference type="Proteomes" id="UP000291343">
    <property type="component" value="Unassembled WGS sequence"/>
</dbReference>
<dbReference type="InterPro" id="IPR028226">
    <property type="entry name" value="LIN37"/>
</dbReference>
<dbReference type="EMBL" id="QKKF02023298">
    <property type="protein sequence ID" value="RZF37803.1"/>
    <property type="molecule type" value="Genomic_DNA"/>
</dbReference>
<dbReference type="Pfam" id="PF15306">
    <property type="entry name" value="LIN37"/>
    <property type="match status" value="1"/>
</dbReference>
<protein>
    <submittedName>
        <fullName evidence="2">Uncharacterized protein</fullName>
    </submittedName>
</protein>
<keyword evidence="3" id="KW-1185">Reference proteome</keyword>
<evidence type="ECO:0000313" key="3">
    <source>
        <dbReference type="Proteomes" id="UP000291343"/>
    </source>
</evidence>
<dbReference type="STRING" id="195883.A0A482WWC5"/>